<dbReference type="GO" id="GO:0005975">
    <property type="term" value="P:carbohydrate metabolic process"/>
    <property type="evidence" value="ECO:0007669"/>
    <property type="project" value="InterPro"/>
</dbReference>
<dbReference type="PANTHER" id="PTHR10963">
    <property type="entry name" value="GLYCOSYL HYDROLASE-RELATED"/>
    <property type="match status" value="1"/>
</dbReference>
<evidence type="ECO:0000256" key="3">
    <source>
        <dbReference type="SAM" id="Phobius"/>
    </source>
</evidence>
<feature type="transmembrane region" description="Helical" evidence="3">
    <location>
        <begin position="46"/>
        <end position="71"/>
    </location>
</feature>
<dbReference type="InterPro" id="IPR000757">
    <property type="entry name" value="Beta-glucanase-like"/>
</dbReference>
<dbReference type="PROSITE" id="PS51762">
    <property type="entry name" value="GH16_2"/>
    <property type="match status" value="1"/>
</dbReference>
<evidence type="ECO:0000256" key="2">
    <source>
        <dbReference type="SAM" id="MobiDB-lite"/>
    </source>
</evidence>
<dbReference type="InterPro" id="IPR013320">
    <property type="entry name" value="ConA-like_dom_sf"/>
</dbReference>
<dbReference type="Gene3D" id="2.60.120.200">
    <property type="match status" value="1"/>
</dbReference>
<dbReference type="Proteomes" id="UP000008141">
    <property type="component" value="Unassembled WGS sequence"/>
</dbReference>
<dbReference type="OMA" id="NEVQTYT"/>
<sequence>MPPRPPSAHVSVSNPVSRKAWTDVEAAAAARATAACQAQPWWASKVAVWIAAVVLVACSGAAIAVVVTQVIGSSSNSSSSSSSGGGPSPSSPATSTAPATKPLAPPSAVPTTLPASAGTPATLAPLAAAPTAAPTQASPPAAEPPSPPVAVPKDFDRLLWGDEFDGTSLNTSKWQMFTSTAADQGQQGNEGLQTYMADNVRVANGSLYITALQNGQAYTSGRIKSVGSGFPGVKLPDGKTVKRLRIETRIQVPKGGPGLWSAFWMQPVNATKYGAWPASGEIDILGSINDQKTVVQGLHYGGAWPDNEKSTVDSKLDGGEAFSDGFHVFACDWEEDFIRMGIDGKQREEFAGWWTSSDAEWPAPFDQPFAMILNLAVGGEWPGPPDATTTFPATMAVDYVRVFAKLD</sequence>
<evidence type="ECO:0000256" key="1">
    <source>
        <dbReference type="ARBA" id="ARBA00006865"/>
    </source>
</evidence>
<dbReference type="GeneID" id="17356885"/>
<evidence type="ECO:0000313" key="6">
    <source>
        <dbReference type="Proteomes" id="UP000008141"/>
    </source>
</evidence>
<dbReference type="KEGG" id="cvr:CHLNCDRAFT_142854"/>
<protein>
    <recommendedName>
        <fullName evidence="4">GH16 domain-containing protein</fullName>
    </recommendedName>
</protein>
<dbReference type="RefSeq" id="XP_005849516.1">
    <property type="nucleotide sequence ID" value="XM_005849454.1"/>
</dbReference>
<dbReference type="AlphaFoldDB" id="E1Z8X1"/>
<organism evidence="6">
    <name type="scientific">Chlorella variabilis</name>
    <name type="common">Green alga</name>
    <dbReference type="NCBI Taxonomy" id="554065"/>
    <lineage>
        <taxon>Eukaryota</taxon>
        <taxon>Viridiplantae</taxon>
        <taxon>Chlorophyta</taxon>
        <taxon>core chlorophytes</taxon>
        <taxon>Trebouxiophyceae</taxon>
        <taxon>Chlorellales</taxon>
        <taxon>Chlorellaceae</taxon>
        <taxon>Chlorella clade</taxon>
        <taxon>Chlorella</taxon>
    </lineage>
</organism>
<feature type="region of interest" description="Disordered" evidence="2">
    <location>
        <begin position="128"/>
        <end position="153"/>
    </location>
</feature>
<dbReference type="eggNOG" id="ENOG502S1W9">
    <property type="taxonomic scope" value="Eukaryota"/>
</dbReference>
<feature type="compositionally biased region" description="Low complexity" evidence="2">
    <location>
        <begin position="128"/>
        <end position="140"/>
    </location>
</feature>
<gene>
    <name evidence="5" type="ORF">CHLNCDRAFT_142854</name>
</gene>
<dbReference type="CDD" id="cd08023">
    <property type="entry name" value="GH16_laminarinase_like"/>
    <property type="match status" value="1"/>
</dbReference>
<dbReference type="PANTHER" id="PTHR10963:SF55">
    <property type="entry name" value="GLYCOSIDE HYDROLASE FAMILY 16 PROTEIN"/>
    <property type="match status" value="1"/>
</dbReference>
<feature type="compositionally biased region" description="Low complexity" evidence="2">
    <location>
        <begin position="91"/>
        <end position="102"/>
    </location>
</feature>
<keyword evidence="6" id="KW-1185">Reference proteome</keyword>
<dbReference type="InterPro" id="IPR050546">
    <property type="entry name" value="Glycosyl_Hydrlase_16"/>
</dbReference>
<keyword evidence="3" id="KW-0812">Transmembrane</keyword>
<dbReference type="EMBL" id="GL433839">
    <property type="protein sequence ID" value="EFN57414.1"/>
    <property type="molecule type" value="Genomic_DNA"/>
</dbReference>
<feature type="domain" description="GH16" evidence="4">
    <location>
        <begin position="139"/>
        <end position="407"/>
    </location>
</feature>
<evidence type="ECO:0000313" key="5">
    <source>
        <dbReference type="EMBL" id="EFN57414.1"/>
    </source>
</evidence>
<proteinExistence type="inferred from homology"/>
<dbReference type="OrthoDB" id="509988at2759"/>
<dbReference type="SUPFAM" id="SSF49899">
    <property type="entry name" value="Concanavalin A-like lectins/glucanases"/>
    <property type="match status" value="1"/>
</dbReference>
<accession>E1Z8X1</accession>
<dbReference type="STRING" id="554065.E1Z8X1"/>
<feature type="region of interest" description="Disordered" evidence="2">
    <location>
        <begin position="74"/>
        <end position="116"/>
    </location>
</feature>
<evidence type="ECO:0000259" key="4">
    <source>
        <dbReference type="PROSITE" id="PS51762"/>
    </source>
</evidence>
<dbReference type="GO" id="GO:0004553">
    <property type="term" value="F:hydrolase activity, hydrolyzing O-glycosyl compounds"/>
    <property type="evidence" value="ECO:0007669"/>
    <property type="project" value="InterPro"/>
</dbReference>
<keyword evidence="3" id="KW-0472">Membrane</keyword>
<dbReference type="Pfam" id="PF00722">
    <property type="entry name" value="Glyco_hydro_16"/>
    <property type="match status" value="1"/>
</dbReference>
<feature type="compositionally biased region" description="Pro residues" evidence="2">
    <location>
        <begin position="141"/>
        <end position="150"/>
    </location>
</feature>
<keyword evidence="3" id="KW-1133">Transmembrane helix</keyword>
<reference evidence="5 6" key="1">
    <citation type="journal article" date="2010" name="Plant Cell">
        <title>The Chlorella variabilis NC64A genome reveals adaptation to photosymbiosis, coevolution with viruses, and cryptic sex.</title>
        <authorList>
            <person name="Blanc G."/>
            <person name="Duncan G."/>
            <person name="Agarkova I."/>
            <person name="Borodovsky M."/>
            <person name="Gurnon J."/>
            <person name="Kuo A."/>
            <person name="Lindquist E."/>
            <person name="Lucas S."/>
            <person name="Pangilinan J."/>
            <person name="Polle J."/>
            <person name="Salamov A."/>
            <person name="Terry A."/>
            <person name="Yamada T."/>
            <person name="Dunigan D.D."/>
            <person name="Grigoriev I.V."/>
            <person name="Claverie J.M."/>
            <person name="Van Etten J.L."/>
        </authorList>
    </citation>
    <scope>NUCLEOTIDE SEQUENCE [LARGE SCALE GENOMIC DNA]</scope>
    <source>
        <strain evidence="5 6">NC64A</strain>
    </source>
</reference>
<name>E1Z8X1_CHLVA</name>
<dbReference type="InParanoid" id="E1Z8X1"/>
<comment type="similarity">
    <text evidence="1">Belongs to the glycosyl hydrolase 16 family.</text>
</comment>